<sequence>MSINIKDISKEYTMKKPKLNINTKIHGANNAIRWQCRYTWQTALIYENSPKEVKVIESCKRHRCRDNLFCRNNNTIIRFYTLVVTLA</sequence>
<accession>S4PCE4</accession>
<reference evidence="1" key="2">
    <citation type="submission" date="2013-05" db="EMBL/GenBank/DDBJ databases">
        <authorList>
            <person name="Carter J.-M."/>
            <person name="Baker S.C."/>
            <person name="Pink R."/>
            <person name="Carter D.R.F."/>
            <person name="Collins A."/>
            <person name="Tomlin J."/>
            <person name="Gibbs M."/>
            <person name="Breuker C.J."/>
        </authorList>
    </citation>
    <scope>NUCLEOTIDE SEQUENCE</scope>
    <source>
        <tissue evidence="1">Ovary</tissue>
    </source>
</reference>
<evidence type="ECO:0000313" key="1">
    <source>
        <dbReference type="EMBL" id="JAA88334.1"/>
    </source>
</evidence>
<reference evidence="1" key="1">
    <citation type="journal article" date="2013" name="BMC Genomics">
        <title>Unscrambling butterfly oogenesis.</title>
        <authorList>
            <person name="Carter J.M."/>
            <person name="Baker S.C."/>
            <person name="Pink R."/>
            <person name="Carter D.R."/>
            <person name="Collins A."/>
            <person name="Tomlin J."/>
            <person name="Gibbs M."/>
            <person name="Breuker C.J."/>
        </authorList>
    </citation>
    <scope>NUCLEOTIDE SEQUENCE</scope>
    <source>
        <tissue evidence="1">Ovary</tissue>
    </source>
</reference>
<protein>
    <submittedName>
        <fullName evidence="1">Uncharacterized protein</fullName>
    </submittedName>
</protein>
<organism evidence="1">
    <name type="scientific">Pararge aegeria</name>
    <name type="common">speckled wood butterfly</name>
    <dbReference type="NCBI Taxonomy" id="116150"/>
    <lineage>
        <taxon>Eukaryota</taxon>
        <taxon>Metazoa</taxon>
        <taxon>Ecdysozoa</taxon>
        <taxon>Arthropoda</taxon>
        <taxon>Hexapoda</taxon>
        <taxon>Insecta</taxon>
        <taxon>Pterygota</taxon>
        <taxon>Neoptera</taxon>
        <taxon>Endopterygota</taxon>
        <taxon>Lepidoptera</taxon>
        <taxon>Glossata</taxon>
        <taxon>Ditrysia</taxon>
        <taxon>Papilionoidea</taxon>
        <taxon>Nymphalidae</taxon>
        <taxon>Satyrinae</taxon>
        <taxon>Satyrini</taxon>
        <taxon>Parargina</taxon>
        <taxon>Pararge</taxon>
    </lineage>
</organism>
<proteinExistence type="predicted"/>
<name>S4PCE4_9NEOP</name>
<dbReference type="AlphaFoldDB" id="S4PCE4"/>
<dbReference type="EMBL" id="GAIX01004226">
    <property type="protein sequence ID" value="JAA88334.1"/>
    <property type="molecule type" value="Transcribed_RNA"/>
</dbReference>